<protein>
    <submittedName>
        <fullName evidence="2">TniQ protein</fullName>
    </submittedName>
</protein>
<reference evidence="2 3" key="1">
    <citation type="submission" date="2016-10" db="EMBL/GenBank/DDBJ databases">
        <authorList>
            <person name="de Groot N.N."/>
        </authorList>
    </citation>
    <scope>NUCLEOTIDE SEQUENCE [LARGE SCALE GENOMIC DNA]</scope>
    <source>
        <strain evidence="2 3">DSM 5885</strain>
    </source>
</reference>
<evidence type="ECO:0000259" key="1">
    <source>
        <dbReference type="Pfam" id="PF06527"/>
    </source>
</evidence>
<evidence type="ECO:0000313" key="2">
    <source>
        <dbReference type="EMBL" id="SDG56413.1"/>
    </source>
</evidence>
<sequence>MSEFRVIHRVTPFPEEYVLGYLHRVAEKNGIKGIQSLLSDALGTPRHSVSLTVVTKLATYCRLYPEEVEQLSGIERRNHDGVRSWQVCGEWVTKAAFIAPNHRKFCPCCLREAPFVRGCWQLVFYNACARHRTRLLDCCPKCRKRLNWTAHRLEYCACGYKLADAEALHASNDALTMSFLIELRGGARVPPGESLGVGHREFDLLAGLSLDGLHKTIWFLGHCLKDLGRYGTGHGRLKRGQTEVDLMIRHTFELLKDWPKGFGDLLAEYARRPPADYQGPLEGRLLGPVQRYLRQELDGEEMAFIRLTYEQHLRTIWQEFGHKHRLRRVRQLEFDFEKQE</sequence>
<accession>A0A1G7V9H3</accession>
<dbReference type="EMBL" id="FNCY01000001">
    <property type="protein sequence ID" value="SDG56413.1"/>
    <property type="molecule type" value="Genomic_DNA"/>
</dbReference>
<evidence type="ECO:0000313" key="3">
    <source>
        <dbReference type="Proteomes" id="UP000198607"/>
    </source>
</evidence>
<keyword evidence="3" id="KW-1185">Reference proteome</keyword>
<dbReference type="InterPro" id="IPR009492">
    <property type="entry name" value="TniQ"/>
</dbReference>
<gene>
    <name evidence="2" type="ORF">SAMN05660652_00135</name>
</gene>
<proteinExistence type="predicted"/>
<feature type="domain" description="TniQ" evidence="1">
    <location>
        <begin position="9"/>
        <end position="135"/>
    </location>
</feature>
<dbReference type="RefSeq" id="WP_091931870.1">
    <property type="nucleotide sequence ID" value="NZ_FNCY01000001.1"/>
</dbReference>
<organism evidence="2 3">
    <name type="scientific">Propionivibrio dicarboxylicus</name>
    <dbReference type="NCBI Taxonomy" id="83767"/>
    <lineage>
        <taxon>Bacteria</taxon>
        <taxon>Pseudomonadati</taxon>
        <taxon>Pseudomonadota</taxon>
        <taxon>Betaproteobacteria</taxon>
        <taxon>Rhodocyclales</taxon>
        <taxon>Rhodocyclaceae</taxon>
        <taxon>Propionivibrio</taxon>
    </lineage>
</organism>
<name>A0A1G7V9H3_9RHOO</name>
<dbReference type="OrthoDB" id="9036115at2"/>
<dbReference type="Pfam" id="PF06527">
    <property type="entry name" value="TniQ"/>
    <property type="match status" value="1"/>
</dbReference>
<dbReference type="AlphaFoldDB" id="A0A1G7V9H3"/>
<dbReference type="Proteomes" id="UP000198607">
    <property type="component" value="Unassembled WGS sequence"/>
</dbReference>
<dbReference type="STRING" id="83767.SAMN05660652_00135"/>